<name>A0A2P2J2W4_RHIMU</name>
<accession>A0A2P2J2W4</accession>
<sequence length="33" mass="3836">MHLCTISCLIMGEQIGYFTEQGVFNLLQQLFEK</sequence>
<dbReference type="EMBL" id="GGEC01007264">
    <property type="protein sequence ID" value="MBW87747.1"/>
    <property type="molecule type" value="Transcribed_RNA"/>
</dbReference>
<reference evidence="1" key="1">
    <citation type="submission" date="2018-02" db="EMBL/GenBank/DDBJ databases">
        <title>Rhizophora mucronata_Transcriptome.</title>
        <authorList>
            <person name="Meera S.P."/>
            <person name="Sreeshan A."/>
            <person name="Augustine A."/>
        </authorList>
    </citation>
    <scope>NUCLEOTIDE SEQUENCE</scope>
    <source>
        <tissue evidence="1">Leaf</tissue>
    </source>
</reference>
<proteinExistence type="predicted"/>
<evidence type="ECO:0000313" key="1">
    <source>
        <dbReference type="EMBL" id="MBW87747.1"/>
    </source>
</evidence>
<protein>
    <submittedName>
        <fullName evidence="1">Uncharacterized protein</fullName>
    </submittedName>
</protein>
<dbReference type="AlphaFoldDB" id="A0A2P2J2W4"/>
<organism evidence="1">
    <name type="scientific">Rhizophora mucronata</name>
    <name type="common">Asiatic mangrove</name>
    <dbReference type="NCBI Taxonomy" id="61149"/>
    <lineage>
        <taxon>Eukaryota</taxon>
        <taxon>Viridiplantae</taxon>
        <taxon>Streptophyta</taxon>
        <taxon>Embryophyta</taxon>
        <taxon>Tracheophyta</taxon>
        <taxon>Spermatophyta</taxon>
        <taxon>Magnoliopsida</taxon>
        <taxon>eudicotyledons</taxon>
        <taxon>Gunneridae</taxon>
        <taxon>Pentapetalae</taxon>
        <taxon>rosids</taxon>
        <taxon>fabids</taxon>
        <taxon>Malpighiales</taxon>
        <taxon>Rhizophoraceae</taxon>
        <taxon>Rhizophora</taxon>
    </lineage>
</organism>